<dbReference type="Proteomes" id="UP000003294">
    <property type="component" value="Unassembled WGS sequence"/>
</dbReference>
<protein>
    <submittedName>
        <fullName evidence="1">Uncharacterized protein</fullName>
    </submittedName>
</protein>
<evidence type="ECO:0000313" key="2">
    <source>
        <dbReference type="Proteomes" id="UP000003294"/>
    </source>
</evidence>
<organism evidence="1 2">
    <name type="scientific">Neisseria cinerea ATCC 14685</name>
    <dbReference type="NCBI Taxonomy" id="546262"/>
    <lineage>
        <taxon>Bacteria</taxon>
        <taxon>Pseudomonadati</taxon>
        <taxon>Pseudomonadota</taxon>
        <taxon>Betaproteobacteria</taxon>
        <taxon>Neisseriales</taxon>
        <taxon>Neisseriaceae</taxon>
        <taxon>Neisseria</taxon>
    </lineage>
</organism>
<dbReference type="EMBL" id="ACDY02000006">
    <property type="protein sequence ID" value="EEZ71639.1"/>
    <property type="molecule type" value="Genomic_DNA"/>
</dbReference>
<reference evidence="1 2" key="1">
    <citation type="submission" date="2009-10" db="EMBL/GenBank/DDBJ databases">
        <authorList>
            <person name="Weinstock G."/>
            <person name="Sodergren E."/>
            <person name="Clifton S."/>
            <person name="Fulton L."/>
            <person name="Fulton B."/>
            <person name="Courtney L."/>
            <person name="Fronick C."/>
            <person name="Harrison M."/>
            <person name="Strong C."/>
            <person name="Farmer C."/>
            <person name="Delahaunty K."/>
            <person name="Markovic C."/>
            <person name="Hall O."/>
            <person name="Minx P."/>
            <person name="Tomlinson C."/>
            <person name="Mitreva M."/>
            <person name="Nelson J."/>
            <person name="Hou S."/>
            <person name="Wollam A."/>
            <person name="Pepin K.H."/>
            <person name="Johnson M."/>
            <person name="Bhonagiri V."/>
            <person name="Nash W.E."/>
            <person name="Warren W."/>
            <person name="Chinwalla A."/>
            <person name="Mardis E.R."/>
            <person name="Wilson R.K."/>
        </authorList>
    </citation>
    <scope>NUCLEOTIDE SEQUENCE [LARGE SCALE GENOMIC DNA]</scope>
    <source>
        <strain evidence="1 2">ATCC 14685</strain>
    </source>
</reference>
<dbReference type="AlphaFoldDB" id="D0W3I3"/>
<accession>D0W3I3</accession>
<comment type="caution">
    <text evidence="1">The sequence shown here is derived from an EMBL/GenBank/DDBJ whole genome shotgun (WGS) entry which is preliminary data.</text>
</comment>
<proteinExistence type="predicted"/>
<name>D0W3I3_NEICI</name>
<gene>
    <name evidence="1" type="ORF">NEICINOT_04224</name>
</gene>
<sequence length="54" mass="6491">MFGFSRFFLGGFRRHQYGLKYGNIVINPQMKYKFSNAGRFIVFVSLKMKRIKHK</sequence>
<evidence type="ECO:0000313" key="1">
    <source>
        <dbReference type="EMBL" id="EEZ71639.1"/>
    </source>
</evidence>